<gene>
    <name evidence="7" type="ORF">ACAOBT_LOCUS17801</name>
</gene>
<dbReference type="PANTHER" id="PTHR11575">
    <property type="entry name" value="5'-NUCLEOTIDASE-RELATED"/>
    <property type="match status" value="1"/>
</dbReference>
<dbReference type="PANTHER" id="PTHR11575:SF48">
    <property type="entry name" value="5'-NUCLEOTIDASE"/>
    <property type="match status" value="1"/>
</dbReference>
<accession>A0A9P0L8A9</accession>
<comment type="caution">
    <text evidence="7">The sequence shown here is derived from an EMBL/GenBank/DDBJ whole genome shotgun (WGS) entry which is preliminary data.</text>
</comment>
<evidence type="ECO:0000256" key="2">
    <source>
        <dbReference type="ARBA" id="ARBA00022729"/>
    </source>
</evidence>
<dbReference type="InterPro" id="IPR004843">
    <property type="entry name" value="Calcineurin-like_PHP"/>
</dbReference>
<keyword evidence="3" id="KW-0547">Nucleotide-binding</keyword>
<organism evidence="7 8">
    <name type="scientific">Acanthoscelides obtectus</name>
    <name type="common">Bean weevil</name>
    <name type="synonym">Bruchus obtectus</name>
    <dbReference type="NCBI Taxonomy" id="200917"/>
    <lineage>
        <taxon>Eukaryota</taxon>
        <taxon>Metazoa</taxon>
        <taxon>Ecdysozoa</taxon>
        <taxon>Arthropoda</taxon>
        <taxon>Hexapoda</taxon>
        <taxon>Insecta</taxon>
        <taxon>Pterygota</taxon>
        <taxon>Neoptera</taxon>
        <taxon>Endopterygota</taxon>
        <taxon>Coleoptera</taxon>
        <taxon>Polyphaga</taxon>
        <taxon>Cucujiformia</taxon>
        <taxon>Chrysomeloidea</taxon>
        <taxon>Chrysomelidae</taxon>
        <taxon>Bruchinae</taxon>
        <taxon>Bruchini</taxon>
        <taxon>Acanthoscelides</taxon>
    </lineage>
</organism>
<evidence type="ECO:0000313" key="8">
    <source>
        <dbReference type="Proteomes" id="UP001152888"/>
    </source>
</evidence>
<feature type="domain" description="Calcineurin-like phosphoesterase" evidence="5">
    <location>
        <begin position="84"/>
        <end position="289"/>
    </location>
</feature>
<dbReference type="AlphaFoldDB" id="A0A9P0L8A9"/>
<dbReference type="Pfam" id="PF02872">
    <property type="entry name" value="5_nucleotid_C"/>
    <property type="match status" value="1"/>
</dbReference>
<keyword evidence="2" id="KW-0732">Signal</keyword>
<dbReference type="InterPro" id="IPR041821">
    <property type="entry name" value="CG11883_N"/>
</dbReference>
<keyword evidence="8" id="KW-1185">Reference proteome</keyword>
<evidence type="ECO:0000313" key="7">
    <source>
        <dbReference type="EMBL" id="CAH1987348.1"/>
    </source>
</evidence>
<dbReference type="SUPFAM" id="SSF56300">
    <property type="entry name" value="Metallo-dependent phosphatases"/>
    <property type="match status" value="1"/>
</dbReference>
<dbReference type="Pfam" id="PF00149">
    <property type="entry name" value="Metallophos"/>
    <property type="match status" value="1"/>
</dbReference>
<evidence type="ECO:0008006" key="9">
    <source>
        <dbReference type="Google" id="ProtNLM"/>
    </source>
</evidence>
<dbReference type="Gene3D" id="3.90.780.10">
    <property type="entry name" value="5'-Nucleotidase, C-terminal domain"/>
    <property type="match status" value="1"/>
</dbReference>
<dbReference type="InterPro" id="IPR036907">
    <property type="entry name" value="5'-Nucleotdase_C_sf"/>
</dbReference>
<dbReference type="Gene3D" id="3.60.21.10">
    <property type="match status" value="1"/>
</dbReference>
<dbReference type="OrthoDB" id="10252235at2759"/>
<evidence type="ECO:0000259" key="6">
    <source>
        <dbReference type="Pfam" id="PF02872"/>
    </source>
</evidence>
<feature type="region of interest" description="Disordered" evidence="4">
    <location>
        <begin position="573"/>
        <end position="607"/>
    </location>
</feature>
<dbReference type="PRINTS" id="PR01607">
    <property type="entry name" value="APYRASEFAMLY"/>
</dbReference>
<proteinExistence type="inferred from homology"/>
<dbReference type="GO" id="GO:0000166">
    <property type="term" value="F:nucleotide binding"/>
    <property type="evidence" value="ECO:0007669"/>
    <property type="project" value="UniProtKB-KW"/>
</dbReference>
<feature type="domain" description="5'-Nucleotidase C-terminal" evidence="6">
    <location>
        <begin position="371"/>
        <end position="519"/>
    </location>
</feature>
<evidence type="ECO:0000256" key="1">
    <source>
        <dbReference type="ARBA" id="ARBA00006654"/>
    </source>
</evidence>
<name>A0A9P0L8A9_ACAOB</name>
<dbReference type="SUPFAM" id="SSF55816">
    <property type="entry name" value="5'-nucleotidase (syn. UDP-sugar hydrolase), C-terminal domain"/>
    <property type="match status" value="1"/>
</dbReference>
<protein>
    <recommendedName>
        <fullName evidence="9">Trifunctional nucleotide phosphoesterase protein YfkN</fullName>
    </recommendedName>
</protein>
<reference evidence="7" key="1">
    <citation type="submission" date="2022-03" db="EMBL/GenBank/DDBJ databases">
        <authorList>
            <person name="Sayadi A."/>
        </authorList>
    </citation>
    <scope>NUCLEOTIDE SEQUENCE</scope>
</reference>
<evidence type="ECO:0000256" key="3">
    <source>
        <dbReference type="RuleBase" id="RU362119"/>
    </source>
</evidence>
<dbReference type="GO" id="GO:0009166">
    <property type="term" value="P:nucleotide catabolic process"/>
    <property type="evidence" value="ECO:0007669"/>
    <property type="project" value="InterPro"/>
</dbReference>
<dbReference type="EMBL" id="CAKOFQ010007018">
    <property type="protein sequence ID" value="CAH1987348.1"/>
    <property type="molecule type" value="Genomic_DNA"/>
</dbReference>
<dbReference type="GO" id="GO:0016787">
    <property type="term" value="F:hydrolase activity"/>
    <property type="evidence" value="ECO:0007669"/>
    <property type="project" value="UniProtKB-KW"/>
</dbReference>
<sequence length="670" mass="73503">MASFTAQAALRAKWSSLVEEHTIEVPPEVTSKVTSVVGWLKQASLEVRAAGRRAVNTLSGTAAMTGIPEGGGTGPGDGPSDQLVIVHFNDVYNVEPRPSEEPVGGAARFCHAVKQLAHLHPLVLFSGDAFSPSMLSTFTKGEQMIPVLNEAGTHCAVFGNHEFDHGLEVLSQWVPRCEFPWLMSNVLDNETGRPLGGGRITHVVEWAGRRIGLVGLVEKEWLDTLGTVNPNETTFLDFVEAGQKLAAQLKQEGCDYVIALTHMRLPNDTKLAENCDEIDLILGGHDHIYDVRQVNGKYIIKSGTDFRQFSKVTVDFGKCSNGTPEVTVEEMNVTSQIPEDVQLKEILDKYTTVIESKMDDVLGCFAVPLDGRFTSIRTSESNLGNWVCDVVLAATGADLVILNSGTLRSDQVHPAGEFTMRDLTNVVPLRDPLVVLNVTGQTIVDALENGVSKYPHLEGRFPQVAGVSFAFDPHKPSGQRVDQNFVRIGDEYLKLDSSYHLATKVFLHEGRDGYAMLKDAEVVVPEGECPELGLAIQNHFQAINMRLGKTKKHSKHRQSLVTLSRKHSLVKMLDGSTGDLDGPPPLRRASTIDSTSGSPPPTSVGHHAKLTRRASLDDLEQETCQLTPRIEGRIVIINSEEKRQELILQRQRIEQDSIIEEVDDESSPQN</sequence>
<dbReference type="InterPro" id="IPR006179">
    <property type="entry name" value="5_nucleotidase/apyrase"/>
</dbReference>
<dbReference type="InterPro" id="IPR008334">
    <property type="entry name" value="5'-Nucleotdase_C"/>
</dbReference>
<dbReference type="CDD" id="cd07406">
    <property type="entry name" value="MPP_CG11883_N"/>
    <property type="match status" value="1"/>
</dbReference>
<dbReference type="Proteomes" id="UP001152888">
    <property type="component" value="Unassembled WGS sequence"/>
</dbReference>
<comment type="similarity">
    <text evidence="1 3">Belongs to the 5'-nucleotidase family.</text>
</comment>
<evidence type="ECO:0000256" key="4">
    <source>
        <dbReference type="SAM" id="MobiDB-lite"/>
    </source>
</evidence>
<keyword evidence="3" id="KW-0378">Hydrolase</keyword>
<dbReference type="InterPro" id="IPR029052">
    <property type="entry name" value="Metallo-depent_PP-like"/>
</dbReference>
<evidence type="ECO:0000259" key="5">
    <source>
        <dbReference type="Pfam" id="PF00149"/>
    </source>
</evidence>